<name>A0ABQ7ADT0_BRACR</name>
<reference evidence="1 2" key="1">
    <citation type="journal article" date="2020" name="BMC Genomics">
        <title>Intraspecific diversification of the crop wild relative Brassica cretica Lam. using demographic model selection.</title>
        <authorList>
            <person name="Kioukis A."/>
            <person name="Michalopoulou V.A."/>
            <person name="Briers L."/>
            <person name="Pirintsos S."/>
            <person name="Studholme D.J."/>
            <person name="Pavlidis P."/>
            <person name="Sarris P.F."/>
        </authorList>
    </citation>
    <scope>NUCLEOTIDE SEQUENCE [LARGE SCALE GENOMIC DNA]</scope>
    <source>
        <strain evidence="2">cv. PFS-1207/04</strain>
    </source>
</reference>
<dbReference type="Proteomes" id="UP000266723">
    <property type="component" value="Unassembled WGS sequence"/>
</dbReference>
<evidence type="ECO:0000313" key="1">
    <source>
        <dbReference type="EMBL" id="KAF3495805.1"/>
    </source>
</evidence>
<accession>A0ABQ7ADT0</accession>
<sequence length="82" mass="9239">MSSFIFYCVWTPQQYQNLVEVETGSHNTPRQSNDSVLCLDNIRSVQLFSPTNDIDLTPIFVSQYAMDSLDVCEVSVLGSNET</sequence>
<protein>
    <submittedName>
        <fullName evidence="1">Uncharacterized protein</fullName>
    </submittedName>
</protein>
<gene>
    <name evidence="1" type="ORF">DY000_02055843</name>
</gene>
<keyword evidence="2" id="KW-1185">Reference proteome</keyword>
<proteinExistence type="predicted"/>
<dbReference type="EMBL" id="QGKV02002055">
    <property type="protein sequence ID" value="KAF3495805.1"/>
    <property type="molecule type" value="Genomic_DNA"/>
</dbReference>
<organism evidence="1 2">
    <name type="scientific">Brassica cretica</name>
    <name type="common">Mustard</name>
    <dbReference type="NCBI Taxonomy" id="69181"/>
    <lineage>
        <taxon>Eukaryota</taxon>
        <taxon>Viridiplantae</taxon>
        <taxon>Streptophyta</taxon>
        <taxon>Embryophyta</taxon>
        <taxon>Tracheophyta</taxon>
        <taxon>Spermatophyta</taxon>
        <taxon>Magnoliopsida</taxon>
        <taxon>eudicotyledons</taxon>
        <taxon>Gunneridae</taxon>
        <taxon>Pentapetalae</taxon>
        <taxon>rosids</taxon>
        <taxon>malvids</taxon>
        <taxon>Brassicales</taxon>
        <taxon>Brassicaceae</taxon>
        <taxon>Brassiceae</taxon>
        <taxon>Brassica</taxon>
    </lineage>
</organism>
<comment type="caution">
    <text evidence="1">The sequence shown here is derived from an EMBL/GenBank/DDBJ whole genome shotgun (WGS) entry which is preliminary data.</text>
</comment>
<evidence type="ECO:0000313" key="2">
    <source>
        <dbReference type="Proteomes" id="UP000266723"/>
    </source>
</evidence>